<evidence type="ECO:0000256" key="3">
    <source>
        <dbReference type="ARBA" id="ARBA00022450"/>
    </source>
</evidence>
<dbReference type="FunFam" id="3.30.559.30:FF:000001">
    <property type="entry name" value="Non-ribosomal peptide synthetase"/>
    <property type="match status" value="2"/>
</dbReference>
<dbReference type="InterPro" id="IPR045851">
    <property type="entry name" value="AMP-bd_C_sf"/>
</dbReference>
<dbReference type="CDD" id="cd19543">
    <property type="entry name" value="DCL_NRPS"/>
    <property type="match status" value="4"/>
</dbReference>
<proteinExistence type="inferred from homology"/>
<dbReference type="Pfam" id="PF00550">
    <property type="entry name" value="PP-binding"/>
    <property type="match status" value="6"/>
</dbReference>
<dbReference type="Pfam" id="PF13193">
    <property type="entry name" value="AMP-binding_C"/>
    <property type="match status" value="5"/>
</dbReference>
<comment type="similarity">
    <text evidence="2">Belongs to the ATP-dependent AMP-binding enzyme family.</text>
</comment>
<dbReference type="GO" id="GO:0044550">
    <property type="term" value="P:secondary metabolite biosynthetic process"/>
    <property type="evidence" value="ECO:0007669"/>
    <property type="project" value="UniProtKB-ARBA"/>
</dbReference>
<dbReference type="Pfam" id="PF00501">
    <property type="entry name" value="AMP-binding"/>
    <property type="match status" value="6"/>
</dbReference>
<sequence>MSIKEFVTRLQRAHFTLAVEEGRLILRGDKTKLGEEQIAAIRKDQEVISYIKANRNELVSYITSQSAAVPKKRGEQIAAIYALSGLQEGMLFHGLYDEEGGAYIEQFSCEVKNADVTALRKSWEQLLKQHSILRSGFNYEELGMPVQCVYKEVTLPFAILDYRNMLPAYREQAIKEFMKADGCKGFNYNEPPLMRLTLLQTGEADYHMIWTWHHILLDGWSIPVLIEELLEHYERLTGGLEPVKKEEDLYEDYIRYIENRDKEEEEKHWRKYMSGLESGTLLPFIGTMADRNKGIGSYRAEWLHLDAAAAGRIQRYAQTHGITVNTVMQGIWALLLHHYTGAASVAYGVTVSGRPVDLPGVDTKVGLYINTLPFHVHIDRQTKAAAWLQQIQRDQITAREYEYTPLSTIQRWTGITGDLFDSILVYENYPVSDVVTSGRWKLELLQPVVKEHTNYPLSIMVSAAAEITIQFSYNAALLEDSYISRLAGHFRELLLQLTTLEEPVLGELSLLTAQEKQVLLQEFAGKSAVTDPYHTFLDVLEARVQHTPDAIAVIYGEQQVTYGELNSRANKVAHYLHRKGLQPGMLVPVCIQRSVEMLTGILGVLKAGGTFVPVEPVYPEDRIRYMLEDTRGKFILTSSVCVDVIEQVAAGAEIISLDADWYHISLCPGDTTPVQLQADTAAYVIYTSGSTGMPKGVIIEHRSLLNFLLSMKETLAVKEQASLLAVTTFCFDIAYLEFFLPLTAGGKVIIASREQAMDAFLLMEQLSLHRPDYMQATPATWQMLTDAGWMNREGITVLTGGEAIKEELKDKLVAAGEHKVWNLYGPTEATIWATIKELKAGEMVTIGKPLHNTDVCILDKYGNLCPIGVTGELCIGGIQLASGYLNRETLTAEKFIPHPFKASGRLYFTGDLARWEPDGNIVCLGRIDDQVKIRGYRIELGEIENVLQESGLAYRCVVVAKPDSTGNKRLVGYVVPKGAFNEEAIVSWLSARLPDYMVPNLWMSLEELPLTANGKINKKALPDPGMGAVSLAAYAAPRNEQEAALARIWQQLLEIERVGIYDEFFKLGGHSLLAMRLVAAIRKELSAEMTVKDVFLHRTIAAMATAIQRGDKKNLLPALIVQERPAGIPLSFSQERLWLIDQLEGSVHYHMPAVLQLSGHINATALQQALQHIVGRHEVLRTVVVPHTTGGAASQEIRSADQWQLERLDGAHPETIIQNFISRPFNLREDYMLRAGLISSSPTEHILVCVLHHIAADGWSMGIIVKEFSALYNAAVTGQPAVLAPLPVQYADYALWQRRYIAGSILEQQQAYWQKQLAGVTPLELPADFSRPAVQSTRGAVYEELLDRELAAALQQFSQRENVTLYMTLLAAFQVLLYRYSRQEDITVGIPVAGRRQQETEALIGFFVNSLAIRTDLSGTPAFSTLLQQVKASLLEAYDHQDIPFEKIVEAVAAERDPSRSPLFQVMFALQNTPEEATLQLGDVTIAEKATDRTVSRFDLSVTLQEQPDGLFLSMEYCTDLFSAATMAAMARHYQQLLRAVTVAPSQQISVLPMLTSAERSSLLEEFSSVPASYPADIDRTLTDLIAAQAAQTPDAAALTHAGITWTYRELEARAAQLAHYLLSRGVQKGDLIPVCANRTPELVMAMLGILKAGAAYVPVDTSYPQDRIAYMLSDVNASLVLTTSAHAALCGDVETLCLDTASALLAAQPLTDPAVNVTPSSVAYVIYTSGSTGRPKGVMVSHCSVVNLAHWHIATYEVTPSCRATAMASIGFDAFGWEVWPYLAAGAGLHLVDDDTRLSPDKLPAFYLSAGITHSFVATGLVPSVVNSLRGRASSLSYLLTGGDRLPAVDLSGLPYRLVNNYGPTENTVVTSYYELTAADGDRVPPIGRAVSHTRTYILGPDGEPVPVGVAGELCVSGIQVAIGYLNQPALTAEKFIPHPFETNGSMYRTGDLARWLPDGNIEYLGRVDDQVKIRGYRIELGEIESVLQQSGLVKQGVVMARADANGHKRLVGYVSATGGFDREATVSWLQDRLPEYMVPAVWVVLDSIPLTANGKVNRAALPEPADDSLSDTGYTAPRNAEESLLAEIWQELLGIQRVGIYDNFFRLGGDSIITIQVVSRIKRHGYTLQARDIFLHQTISRLSEVLQARRQEAGGQGEQGLLSGVSGLLPIQQWFFEQEPVQHHFNQSVLLSADKSITAAMLSEALQELQSHHDALRFRYRKTASGREQYYSDHYAVLETTDLSGVAATDLTKEIAIRSQAYQESLHISEGNILRSVLFTTGENIPENRLLLVIHHLAVDVVSWRILLEDLSRLLEGCLSGQRIALDVKGTSYRQWQQELTRYGQREQVRSQLDYWQRAVAADFRLPADHVTTATVYAKNTDRYSIQLPAAATRQLLQEAPAAYHTEINDILLAALARTLGNWSNTAQVVIGLEGHGREEISKDADISRTIGWFTNLYPVSLRTATTGTAADLIKSIKEQLREIPDKGLGFGVLKYINREPSLQGRQPWELVFNYLGQLDNSSRTDSAIQLSDAATGEDVGEGYPLREKITINSMVQNGVLSFNWTYSRLHFNAATIEALADACLRELEALISHCVAQQKPVFTPSDYGLTGVVHYRQLDQFLCGPDNLSASVTDIYRLSGLQEGMLFHDVYDEHTAAYIEQFICTVGNVNTAWLQQSWEQVTARHSILRSSFNYETLAVPVQCVYRNVSLPFTVIDCRHENQEAAIAVYIQKDQARGFDYRRPPLMRVTLLQTGDNTYRMVWTYHHLLLDGWSLPVLIEELLQTYESLSNGITPVLEEEDRYGDYIRYIGRQDKTAEEQYWRSYMNGLETATLLPFIAAGADHTKGIGTYEKEHLVLDAAFTSGIQQYAQRHGLTVNTLMQGAWGWILHNYTRNGSVVFGVTVSGRNSALPGIEQKVGMYINTQPLHIAADRDQPVREWLLQLQESQIRSREYEYTPLTQIQRWSGISGDLFDSLLVFENYPVSEAVQSRHWQMAITDVNLNEHTNYPLSIVVAAAEEIHIQFSYNAALLDKQYVQRLTGHFREVLQQFMTADKAKLGTVSLLTAAERSSLLEEFSSVPASYPADIDRTLTDLIAAQAAQTPDAAALTHAGITWTYRELEARAAQLAHYLLSRGVQKGDLIPVCANRTPELVMAMLGILKAGAAYVPVDTSYPQDRIAYMLSDVNASLVLTTSAHAALCGDVETLCLDTASALLAAQPLTDPAVNVTPSSVAYVIYTSGSTGRPKGVMVSHCSVVNLAHWHIVTYEVTPSCRATAMASIGFDAFGWEVWPYLAAGAGLHLVDDDTRLSPDKLPAFYLSAGITHSFVATGLVPSVVNSLRGRASSLSYLLTGGDRLPAVDLSGLPYRLVNNYGPTENTVVTSYYELTAADGDRVPPIGRAVSHTRTYILGPGGDPVPVGVAGELCVSGIQVAMGYLNQPALTAEKFIPHPFETDGRMYRTGDLARWLPDGNIEYLGRVDDQVKIRGYRIELGEIESVLQQSGLVKQGVVMARADANGHKRLVGYVSATGGFDREATVSWLQDRLPEYMVPAVWVVLDSIPLTANGKVNRAALPEPADDSLSDTGYTAPRNAEESLLAEIWQELLGIQRVGIYDNFFRLGGDSIITIQVVSRIKRHGYTLQARDIFLHQTISRLSEVLQARRQEAGGQGEQGLLSGVSGLLPIQQWFFEQEPVQHHFNQSVLLSADKSITAAMLSEALQELQSHHDALRFRYRQTASGREQYYSDHYAVLETTDLSGVAATDLTKEIAIRSQAYQESLHISEGNILRSVLFTTGENIPENRLLLVIHHLAVDVVSWRILLEDLSRLLEGCLSGQRVALDVKGTSYRQWQQELTRYGQREQVRSQLDYWQRAVAADFRLPADFSGDKPAQLKDTAQLTVELDAAATQLLLQQTPAAYHTEINDILLAALARTLGNWSNTTQVVIGLEGHGREEISRDTDISRTVGWFTNLYPVLLRTVDTGASADLIKSIKEQLREIPDKGLGFGVLKYINREPSLQGRQPWELVFNYLGQLDSMAQGSECIQVATEAAGADVHEDYFLREKIAVNSMVKEGVLSLHWSYSRLHFEEKTIAALAAAYLGELHILISHCVAQQTPVFTPADYGLTGMVHYRQLDQLLCGPDNLSASITALYRLSGLQEGMLFHSLYDQHTAAYMEQFICTVTDVNTTWLQQSWEQVLSSHTILRSGFNHDVLRVPVQYVYREVTLPFRVLDCRNQDESAIQAFLEEDNATAFDYRQPPLMRVTLLQTGENVYRMVWTFHHLLLDGWSIPVVIAELLAAYESLAAGQVLTLTTEDRFEDYIRHIHSLDKAAEETYWRGYMKGLDNGTLLPFIPATTDRTRGIGHYAAEVLTLDHLFTTKVQTYAKENGITVNTLMQGVWGWILHKYAGSDHVVYGVTVSGRNSSLAGVEQRVGLYINTLPLHVQVTAVQENIAAWLSALQEDQIRSREYESTPLNAVQRWAGQDSELFDTLLVYENYPVSEVVKSSQWKLKLQDIAVYEHTNYPLNIIIAAADTIDIQFSYNSSLLHDSYIQRLTGHFRSVLEQIIIEGRQQLHELTLLTTPELQQLHTFAGHAVPAADNLTMMHLLAAQALKTPDAAAAVSHEGILTYRGLDERTNQLAHYLRAQGVKAGVMVPVCIEKSLDMLTGILAILKAGGAYVPVDPAYPEDRIRYILEDVNAGIVLSSHNSRQVLPVAEDIRVLVPADFAADIAACPLTALPQLPEPEQLAYIIYTSGSTGKPKGVMIRHAALLHYIRNEKAWYMNADSQPSGSFVHFSYTFDASLTAMFMPLLAGKSVVIGNGSAAEVFEDPLFLRHAPYDFIKLTPAHMQLLAQEKFFSKENAVTRRLVLGGEALQLNHVQYWLDNALDVEIINEYGPTESTVGCSIFTFNTAGGAEQLAQGILIGKPIDNVSLYITDAAMNQVPVGVTGELCIGGNGLAAGYLHLPELSATRFIPHPFSEDKNDRLYRTGDLARWLPDGNIEYLGRMDDQVKIRGYRIELGEIESVLQQSGLVKQNVVAVNTDAQGNKRLVGYVVAADFQPQQAEAWLKAHLPAYMTPALWVVLDAIPLTSNGKVNRKALPAPDAEKLSDTRYVAPRNATELLLTEIWKELLGLQRVGIYDNFFRLGGDSIITIQVVSRAKRHGYALQARDIFRYQTVSGLSEVLLQRKTTGNIHSEQGTLTGVAGLLPIQQWFLEQQPVEDHYNQSVLLAVSKNVSEEILKDVITAVQSHHDVLRFRYTQTGNGWQQEYTNQYTGIVTEDLTAVAANALPERIAASGLQYQQQVAVQEGKVFIPVLFKTGAEVADNRLLLIIHHLAVDMVSWRILLEDITALITAGMQQKRIALDVKGTSYRQWQQELTAWSRRPQLLSQQRYWEQVVAAPSGLQQVKESVEPARLKDIHAYVVSLDATATRQLLQEVPAAYQTEINDILLASLARTLCNSSGQQQVVIGLEGHGREEISREADISRTIGWFTSLYPVRLDVSGADTPSDLIRTVKEQLRAVPDKGLGYGVLKYISQAPALQGQQPWELVFNYLGQLDNTAREDGYISIAAESTGGDTSGDYLLREKITVNGMIRDGVLSLQWNYSSLHFEAAAITALADEYLHALQLLIGHSVEQGRRGTVRTPSDYGLTGVADYRQLDDFLQSLEMETSAVTSISRLSGLQEGMLFHGLYDDHSGAYTEQFVCTINDADTRLLQQSWQRMLELHSILRSSFNYDTLQIPVQCVHRDVTVPFRILDYRHFSAGEQEKAIDAYIAADQLQGFDYNKPPLMRIALLQTGDKACRMVWTYHHLLLDGWSLPVLIEKLLQTYEALAGNTALPVITEDKYEDYIRYIHSQDKAAEENYWRGYMQGLESASLLPFIPPTADRTKGIGRYGKESLLLDNTLTAAVQLYAQQHGLTVNTVMQGAWGWILHNYTGNDSVVYGATVSGRNISLPGVEQRVGLYINTLPLHIRIRRDMAVTEWLAALQDDQIRSREYEYTRLNDIQRWAGVSGDLFDSILVYENYPVSETLESSDWKLSMEAAQLQEHTNYPLTIVVVAGEQLQLHFSYNTLLLDEVYIRQLTRHFRQVLEQMVSVKTAVLGGISLLTDNDQQTLLHEFSGVMAAWPEHLTILDIFEQQVTRTPERIAVVYESQHLTYRELDERACQLGHYLRSKGVQEETLVPVCLERSLDMIVSILGIMKAGGAYVPVDPLYPEDRIHYMLEDTAATVVVCSSSCASLFAHISHCVVVDSDWEHISSYPVTAPEFTRLPEQVAYVIYTSGSTGRPKGVLIEHQNVVRLFETDMPLYDFHEQDVWTMFHSFCFDFSVWEMYGALFYGGRLVVVPKPVTQDTGLFGELLIREGVTVLNQTPSSFYVLQDYLTNRITSTTIRYVIFGGEALNPGKLQPWQQLYPASRLINMYGITETTVHVTYQELSAAHLNSSASVIGKPIPTLSAYILDQHQSLVPVGVAGELYIGGAGVARGYLNRDELTAARFISSPFILGERLYRTGDLARWYPDGNLEYLGRIDDQVKIRGFRIELGEIEHTLQQSGLVNQGVILAKTDAGGNKQLVGYVVAKPHFTREAAQAWLKSHLPEYMVPALWVQMDEIPLTSNGKVNRKALPDPVAALLTDSAYEAPRNETETQIAAIWEELLGIQRPGIHDNFFALGGHSLLTMRLMAALRIQLKAEVSVKALFTYATIAQLAAHIQQTQHGELLPGITAGQRPAMIPLSFGQERLWFIDRLEGSVQYHMPAILRLKGKLDTTALQSALQTIVHRHEVLRTVMVASQGLAYQEIREARQWSMTIIGETEKIHDLTAYISELVAVPFNLAADYMLRAQLLVLSPEEYVLVITMHHIASDGWSYGIIVQELTALYDAALNKRQAALPALPVQYADYAVWQRTWLRGAVLEQKLDYWKRRLNGVDTLNLLTDFPRPAVQSSRGAVYWYQLDAPLTADLRRLSGEQGTTLFMTLLTVFKILLHRYTGQDDICVGTSIAGRTHHETEGLIGFFVNTLALRTDVGNDPAFSFLLQQVKGMLLEAYDHQDIPFEKVVEAVVKERDMSRNPLFQVMFELQNAPETGTLALEGLTLSMESGEHTTSMFDMSFSLKEEADGLTGYVEYCVDLFREETIIRMTRHFEQLLRAIVAAPEKEIGALAMLGLQEEEELLQLFAGPEMEYPAGKTFVHFFEEQVSKTPDATALVFEENTITYAALNSAANQLAHHLAAHGVTADSMVPICIERGMAMIVGVIAIWKAGGAYVPVDPAFPADRIAYILEECKASVVLSDTRSKTVIPDTGARIFTVDGDHQLWAQQPQTDPAIVAAPHHLAYVLYTSGSTGKPKGVLVEHAGLLNHLQAMVEELRMDETTVLAFTAPYTFDISVWQMVNTAICGGKTIIYPNEMILRPDALLADVERQGVTLLQLVPSYLTAALQGNVQVTLPALQFLLVTGEAVSQQLLEQWFAHEHFGSIPVVNAYGPTEASDDVSFYFMESAPASANVPVGSPIRNLHLYVLDAHNRLCTYGVPGEICVGGIGVARGYLNRETLTAEKFVTDPFRGEGRMYRTGDLGRWLPDGNIEYLGRIDDQVKIRGYRIELGEIEMVLQQYEAVSQAVVVAKADKSGIKRLVGYVVPKAGYSKEGVTAWMQGKLPEYMIPVLIVMEQLPLTPNGKVDKKNLPDPVTEALAKSPYVAPRSKTEEVLARVCQQLLDVEKVSVQDNLFELGMHSLLVMRLAAAIFDSFRTELPVRIFFQFTTIETLSQHIDTILAEEKKRKRIVL</sequence>
<reference evidence="7" key="1">
    <citation type="submission" date="2020-05" db="EMBL/GenBank/DDBJ databases">
        <title>Chitinophaga laudate sp. nov., isolated from a tropical peat swamp.</title>
        <authorList>
            <person name="Goh C.B.S."/>
            <person name="Lee M.S."/>
            <person name="Parimannan S."/>
            <person name="Pasbakhsh P."/>
            <person name="Yule C.M."/>
            <person name="Rajandas H."/>
            <person name="Loke S."/>
            <person name="Croft L."/>
            <person name="Tan J.B.L."/>
        </authorList>
    </citation>
    <scope>NUCLEOTIDE SEQUENCE</scope>
    <source>
        <strain evidence="7">Mgbs1</strain>
    </source>
</reference>
<evidence type="ECO:0000256" key="1">
    <source>
        <dbReference type="ARBA" id="ARBA00001957"/>
    </source>
</evidence>
<dbReference type="GO" id="GO:0005829">
    <property type="term" value="C:cytosol"/>
    <property type="evidence" value="ECO:0007669"/>
    <property type="project" value="TreeGrafter"/>
</dbReference>
<comment type="cofactor">
    <cofactor evidence="1">
        <name>pantetheine 4'-phosphate</name>
        <dbReference type="ChEBI" id="CHEBI:47942"/>
    </cofactor>
</comment>
<evidence type="ECO:0000256" key="4">
    <source>
        <dbReference type="ARBA" id="ARBA00022553"/>
    </source>
</evidence>
<keyword evidence="6" id="KW-0677">Repeat</keyword>
<dbReference type="InterPro" id="IPR009081">
    <property type="entry name" value="PP-bd_ACP"/>
</dbReference>
<keyword evidence="5" id="KW-0436">Ligase</keyword>
<dbReference type="NCBIfam" id="TIGR01720">
    <property type="entry name" value="NRPS-para261"/>
    <property type="match status" value="3"/>
</dbReference>
<dbReference type="FunFam" id="2.30.38.10:FF:000001">
    <property type="entry name" value="Non-ribosomal peptide synthetase PvdI"/>
    <property type="match status" value="4"/>
</dbReference>
<dbReference type="InterPro" id="IPR010071">
    <property type="entry name" value="AA_adenyl_dom"/>
</dbReference>
<dbReference type="EMBL" id="RIAR02000001">
    <property type="protein sequence ID" value="NSL86077.1"/>
    <property type="molecule type" value="Genomic_DNA"/>
</dbReference>
<dbReference type="NCBIfam" id="NF003417">
    <property type="entry name" value="PRK04813.1"/>
    <property type="match status" value="6"/>
</dbReference>
<evidence type="ECO:0000256" key="2">
    <source>
        <dbReference type="ARBA" id="ARBA00006432"/>
    </source>
</evidence>
<organism evidence="7 8">
    <name type="scientific">Chitinophaga solisilvae</name>
    <dbReference type="NCBI Taxonomy" id="1233460"/>
    <lineage>
        <taxon>Bacteria</taxon>
        <taxon>Pseudomonadati</taxon>
        <taxon>Bacteroidota</taxon>
        <taxon>Chitinophagia</taxon>
        <taxon>Chitinophagales</taxon>
        <taxon>Chitinophagaceae</taxon>
        <taxon>Chitinophaga</taxon>
    </lineage>
</organism>
<dbReference type="PANTHER" id="PTHR45527">
    <property type="entry name" value="NONRIBOSOMAL PEPTIDE SYNTHETASE"/>
    <property type="match status" value="1"/>
</dbReference>
<keyword evidence="8" id="KW-1185">Reference proteome</keyword>
<dbReference type="SUPFAM" id="SSF56801">
    <property type="entry name" value="Acetyl-CoA synthetase-like"/>
    <property type="match status" value="6"/>
</dbReference>
<dbReference type="FunFam" id="3.40.50.980:FF:000001">
    <property type="entry name" value="Non-ribosomal peptide synthetase"/>
    <property type="match status" value="5"/>
</dbReference>
<dbReference type="NCBIfam" id="NF004282">
    <property type="entry name" value="PRK05691.1"/>
    <property type="match status" value="7"/>
</dbReference>
<dbReference type="CDD" id="cd17643">
    <property type="entry name" value="A_NRPS_Cytc1-like"/>
    <property type="match status" value="1"/>
</dbReference>
<dbReference type="InterPro" id="IPR020845">
    <property type="entry name" value="AMP-binding_CS"/>
</dbReference>
<dbReference type="Gene3D" id="1.10.1200.10">
    <property type="entry name" value="ACP-like"/>
    <property type="match status" value="6"/>
</dbReference>
<dbReference type="SUPFAM" id="SSF52777">
    <property type="entry name" value="CoA-dependent acyltransferases"/>
    <property type="match status" value="18"/>
</dbReference>
<dbReference type="InterPro" id="IPR023213">
    <property type="entry name" value="CAT-like_dom_sf"/>
</dbReference>
<dbReference type="Gene3D" id="2.30.38.10">
    <property type="entry name" value="Luciferase, Domain 3"/>
    <property type="match status" value="6"/>
</dbReference>
<dbReference type="PROSITE" id="PS00012">
    <property type="entry name" value="PHOSPHOPANTETHEINE"/>
    <property type="match status" value="5"/>
</dbReference>
<keyword evidence="3" id="KW-0596">Phosphopantetheine</keyword>
<dbReference type="FunFam" id="3.40.50.12780:FF:000012">
    <property type="entry name" value="Non-ribosomal peptide synthetase"/>
    <property type="match status" value="5"/>
</dbReference>
<dbReference type="InterPro" id="IPR006162">
    <property type="entry name" value="Ppantetheine_attach_site"/>
</dbReference>
<dbReference type="FunFam" id="3.30.300.30:FF:000010">
    <property type="entry name" value="Enterobactin synthetase component F"/>
    <property type="match status" value="6"/>
</dbReference>
<dbReference type="Gene3D" id="3.30.300.30">
    <property type="match status" value="6"/>
</dbReference>
<dbReference type="InterPro" id="IPR020806">
    <property type="entry name" value="PKS_PP-bd"/>
</dbReference>
<dbReference type="PANTHER" id="PTHR45527:SF14">
    <property type="entry name" value="PLIPASTATIN SYNTHASE SUBUNIT B"/>
    <property type="match status" value="1"/>
</dbReference>
<dbReference type="InterPro" id="IPR036736">
    <property type="entry name" value="ACP-like_sf"/>
</dbReference>
<dbReference type="SMART" id="SM00823">
    <property type="entry name" value="PKS_PP"/>
    <property type="match status" value="6"/>
</dbReference>
<name>A0A3S1D2B3_9BACT</name>
<dbReference type="GO" id="GO:0016874">
    <property type="term" value="F:ligase activity"/>
    <property type="evidence" value="ECO:0007669"/>
    <property type="project" value="UniProtKB-KW"/>
</dbReference>
<dbReference type="InterPro" id="IPR010060">
    <property type="entry name" value="NRPS_synth"/>
</dbReference>
<dbReference type="CDD" id="cd05930">
    <property type="entry name" value="A_NRPS"/>
    <property type="match status" value="5"/>
</dbReference>
<dbReference type="GO" id="GO:0043041">
    <property type="term" value="P:amino acid activation for nonribosomal peptide biosynthetic process"/>
    <property type="evidence" value="ECO:0007669"/>
    <property type="project" value="TreeGrafter"/>
</dbReference>
<dbReference type="OrthoDB" id="5298966at2"/>
<dbReference type="InterPro" id="IPR001242">
    <property type="entry name" value="Condensation_dom"/>
</dbReference>
<dbReference type="Gene3D" id="3.30.559.10">
    <property type="entry name" value="Chloramphenicol acetyltransferase-like domain"/>
    <property type="match status" value="9"/>
</dbReference>
<accession>A0A3S1D2B3</accession>
<evidence type="ECO:0000313" key="7">
    <source>
        <dbReference type="EMBL" id="NSL86077.1"/>
    </source>
</evidence>
<keyword evidence="4" id="KW-0597">Phosphoprotein</keyword>
<comment type="caution">
    <text evidence="7">The sequence shown here is derived from an EMBL/GenBank/DDBJ whole genome shotgun (WGS) entry which is preliminary data.</text>
</comment>
<dbReference type="FunFam" id="3.40.50.980:FF:000002">
    <property type="entry name" value="Enterobactin synthetase component F"/>
    <property type="match status" value="1"/>
</dbReference>
<dbReference type="InterPro" id="IPR000873">
    <property type="entry name" value="AMP-dep_synth/lig_dom"/>
</dbReference>
<dbReference type="FunFam" id="1.10.1200.10:FF:000005">
    <property type="entry name" value="Nonribosomal peptide synthetase 1"/>
    <property type="match status" value="5"/>
</dbReference>
<protein>
    <submittedName>
        <fullName evidence="7">Non-ribosomal peptide synthase/polyketide synthase</fullName>
    </submittedName>
</protein>
<dbReference type="Pfam" id="PF00668">
    <property type="entry name" value="Condensation"/>
    <property type="match status" value="9"/>
</dbReference>
<dbReference type="SUPFAM" id="SSF47336">
    <property type="entry name" value="ACP-like"/>
    <property type="match status" value="6"/>
</dbReference>
<dbReference type="CDD" id="cd19534">
    <property type="entry name" value="E_NRPS"/>
    <property type="match status" value="3"/>
</dbReference>
<dbReference type="Gene3D" id="3.40.50.980">
    <property type="match status" value="12"/>
</dbReference>
<dbReference type="Proteomes" id="UP000281028">
    <property type="component" value="Unassembled WGS sequence"/>
</dbReference>
<evidence type="ECO:0000256" key="6">
    <source>
        <dbReference type="ARBA" id="ARBA00022737"/>
    </source>
</evidence>
<dbReference type="PROSITE" id="PS50075">
    <property type="entry name" value="CARRIER"/>
    <property type="match status" value="6"/>
</dbReference>
<dbReference type="NCBIfam" id="TIGR01733">
    <property type="entry name" value="AA-adenyl-dom"/>
    <property type="match status" value="6"/>
</dbReference>
<dbReference type="CDD" id="cd19531">
    <property type="entry name" value="LCL_NRPS-like"/>
    <property type="match status" value="2"/>
</dbReference>
<dbReference type="PROSITE" id="PS00455">
    <property type="entry name" value="AMP_BINDING"/>
    <property type="match status" value="6"/>
</dbReference>
<dbReference type="Gene3D" id="3.30.559.30">
    <property type="entry name" value="Nonribosomal peptide synthetase, condensation domain"/>
    <property type="match status" value="9"/>
</dbReference>
<gene>
    <name evidence="7" type="ORF">ECE50_004490</name>
</gene>
<dbReference type="GO" id="GO:0031177">
    <property type="term" value="F:phosphopantetheine binding"/>
    <property type="evidence" value="ECO:0007669"/>
    <property type="project" value="InterPro"/>
</dbReference>
<dbReference type="InterPro" id="IPR025110">
    <property type="entry name" value="AMP-bd_C"/>
</dbReference>
<evidence type="ECO:0000256" key="5">
    <source>
        <dbReference type="ARBA" id="ARBA00022598"/>
    </source>
</evidence>
<evidence type="ECO:0000313" key="8">
    <source>
        <dbReference type="Proteomes" id="UP000281028"/>
    </source>
</evidence>